<evidence type="ECO:0000313" key="7">
    <source>
        <dbReference type="Proteomes" id="UP000789390"/>
    </source>
</evidence>
<gene>
    <name evidence="6" type="ORF">DGAL_LOCUS12705</name>
</gene>
<proteinExistence type="predicted"/>
<dbReference type="AlphaFoldDB" id="A0A8J2RRB5"/>
<keyword evidence="4" id="KW-0687">Ribonucleoprotein</keyword>
<organism evidence="6 7">
    <name type="scientific">Daphnia galeata</name>
    <dbReference type="NCBI Taxonomy" id="27404"/>
    <lineage>
        <taxon>Eukaryota</taxon>
        <taxon>Metazoa</taxon>
        <taxon>Ecdysozoa</taxon>
        <taxon>Arthropoda</taxon>
        <taxon>Crustacea</taxon>
        <taxon>Branchiopoda</taxon>
        <taxon>Diplostraca</taxon>
        <taxon>Cladocera</taxon>
        <taxon>Anomopoda</taxon>
        <taxon>Daphniidae</taxon>
        <taxon>Daphnia</taxon>
    </lineage>
</organism>
<dbReference type="EMBL" id="CAKKLH010000292">
    <property type="protein sequence ID" value="CAH0109233.1"/>
    <property type="molecule type" value="Genomic_DNA"/>
</dbReference>
<dbReference type="GO" id="GO:0005762">
    <property type="term" value="C:mitochondrial large ribosomal subunit"/>
    <property type="evidence" value="ECO:0007669"/>
    <property type="project" value="TreeGrafter"/>
</dbReference>
<evidence type="ECO:0000256" key="5">
    <source>
        <dbReference type="SAM" id="MobiDB-lite"/>
    </source>
</evidence>
<dbReference type="Pfam" id="PF07147">
    <property type="entry name" value="PDCD9"/>
    <property type="match status" value="1"/>
</dbReference>
<accession>A0A8J2RRB5</accession>
<dbReference type="GO" id="GO:0006412">
    <property type="term" value="P:translation"/>
    <property type="evidence" value="ECO:0007669"/>
    <property type="project" value="InterPro"/>
</dbReference>
<evidence type="ECO:0000256" key="4">
    <source>
        <dbReference type="ARBA" id="ARBA00023274"/>
    </source>
</evidence>
<evidence type="ECO:0000256" key="2">
    <source>
        <dbReference type="ARBA" id="ARBA00022980"/>
    </source>
</evidence>
<keyword evidence="7" id="KW-1185">Reference proteome</keyword>
<feature type="region of interest" description="Disordered" evidence="5">
    <location>
        <begin position="520"/>
        <end position="553"/>
    </location>
</feature>
<dbReference type="Proteomes" id="UP000789390">
    <property type="component" value="Unassembled WGS sequence"/>
</dbReference>
<evidence type="ECO:0008006" key="8">
    <source>
        <dbReference type="Google" id="ProtNLM"/>
    </source>
</evidence>
<dbReference type="PANTHER" id="PTHR13014:SF3">
    <property type="entry name" value="LARGE RIBOSOMAL SUBUNIT PROTEIN ML65"/>
    <property type="match status" value="1"/>
</dbReference>
<keyword evidence="3" id="KW-0496">Mitochondrion</keyword>
<sequence>MAFKLSVANEATKKTLISQSRRISSYFQPSESEYVSKAVYPPILDLSREARKERKIETIAQNITKLGTVEEKLVELNAPKYYGWWSLNLNERAISYNALPFTQFSTRTCLVNELPSIYNDVEAIALKSLPAVKDKLKDLILQEFEYVTQRTNRRGETKTTATEEDRCSRNFIPLLNRLLVNQLSLQNEDLKTTEIDCNPRLEAFWSCGGIEPDKILRKVREKNEKFLKGKVDDPIDRPIQYYGTPCLSMRHNKPLPQLLDRNSGLSVEGTVPSWNLDPRVMGYKYKHCRATNVPGFWPGTENQHGYMSILTRGYLKQREYQLTASDNQDALHVQAILHSFAWTLSQACYLGFGPYTELTYPISTQTIITDGQNYSLSAYQLNTCALYDKHSGPANPFRNVCYSTNEMKLYDIIENGEVKGFNDDLLKSLIKFYLIKPVEPQVNMRPYLSPELYISNVSDTERRKKVEEGFKHLFSNRPRHILKEEIYHWEKIYKIDHDTRPMEKKKRFFDIGGKAPGMKRMDEFNPRYVPKHMRNPPKKSRRGRLPVQPSIKL</sequence>
<dbReference type="InterPro" id="IPR010793">
    <property type="entry name" value="Ribosomal_mL37/mL65"/>
</dbReference>
<protein>
    <recommendedName>
        <fullName evidence="8">28S ribosomal protein S30, mitochondrial</fullName>
    </recommendedName>
</protein>
<comment type="caution">
    <text evidence="6">The sequence shown here is derived from an EMBL/GenBank/DDBJ whole genome shotgun (WGS) entry which is preliminary data.</text>
</comment>
<comment type="subcellular location">
    <subcellularLocation>
        <location evidence="1">Mitochondrion</location>
    </subcellularLocation>
</comment>
<evidence type="ECO:0000256" key="1">
    <source>
        <dbReference type="ARBA" id="ARBA00004173"/>
    </source>
</evidence>
<evidence type="ECO:0000313" key="6">
    <source>
        <dbReference type="EMBL" id="CAH0109233.1"/>
    </source>
</evidence>
<dbReference type="OrthoDB" id="6041973at2759"/>
<dbReference type="InterPro" id="IPR039982">
    <property type="entry name" value="Ribosomal_mL65"/>
</dbReference>
<dbReference type="PANTHER" id="PTHR13014">
    <property type="entry name" value="MITOCHONDRIAL 28S RIBOSOMAL PROTEIN S30/P52 PRO-APOTOTIC PROTEIN"/>
    <property type="match status" value="1"/>
</dbReference>
<keyword evidence="2" id="KW-0689">Ribosomal protein</keyword>
<feature type="compositionally biased region" description="Basic residues" evidence="5">
    <location>
        <begin position="529"/>
        <end position="544"/>
    </location>
</feature>
<name>A0A8J2RRB5_9CRUS</name>
<reference evidence="6" key="1">
    <citation type="submission" date="2021-11" db="EMBL/GenBank/DDBJ databases">
        <authorList>
            <person name="Schell T."/>
        </authorList>
    </citation>
    <scope>NUCLEOTIDE SEQUENCE</scope>
    <source>
        <strain evidence="6">M5</strain>
    </source>
</reference>
<evidence type="ECO:0000256" key="3">
    <source>
        <dbReference type="ARBA" id="ARBA00023128"/>
    </source>
</evidence>
<dbReference type="GO" id="GO:0003735">
    <property type="term" value="F:structural constituent of ribosome"/>
    <property type="evidence" value="ECO:0007669"/>
    <property type="project" value="InterPro"/>
</dbReference>